<evidence type="ECO:0000313" key="7">
    <source>
        <dbReference type="Proteomes" id="UP000326565"/>
    </source>
</evidence>
<dbReference type="Proteomes" id="UP000326565">
    <property type="component" value="Unassembled WGS sequence"/>
</dbReference>
<keyword evidence="3" id="KW-0285">Flavoprotein</keyword>
<dbReference type="InterPro" id="IPR036188">
    <property type="entry name" value="FAD/NAD-bd_sf"/>
</dbReference>
<protein>
    <submittedName>
        <fullName evidence="6">Uncharacterized protein</fullName>
    </submittedName>
</protein>
<sequence>MDAIFPAPELNTSSRPPFPIIGAKSHDFEGLWKHHPVSYWGTAVSRYLNYLVFLGPNTPISNGSPMRTLEATANLFIHIVTKKVTENDAPFAIWLDVQQNFDYHTQDVIKNMVWPCVWRSWSKGFDSGKVTAPWRGSSLHYREVMASVFLKISVEAWGNRFVYWERGVSAMELRDVIPNILTAFATDYYIVTFLGICFSLDHLKRSRI</sequence>
<feature type="transmembrane region" description="Helical" evidence="5">
    <location>
        <begin position="180"/>
        <end position="200"/>
    </location>
</feature>
<dbReference type="EMBL" id="ML732199">
    <property type="protein sequence ID" value="KAB8075139.1"/>
    <property type="molecule type" value="Genomic_DNA"/>
</dbReference>
<dbReference type="AlphaFoldDB" id="A0A5N5X3E4"/>
<keyword evidence="5" id="KW-1133">Transmembrane helix</keyword>
<proteinExistence type="inferred from homology"/>
<dbReference type="OrthoDB" id="74360at2759"/>
<comment type="cofactor">
    <cofactor evidence="1">
        <name>FAD</name>
        <dbReference type="ChEBI" id="CHEBI:57692"/>
    </cofactor>
</comment>
<evidence type="ECO:0000256" key="4">
    <source>
        <dbReference type="ARBA" id="ARBA00022827"/>
    </source>
</evidence>
<evidence type="ECO:0000256" key="5">
    <source>
        <dbReference type="SAM" id="Phobius"/>
    </source>
</evidence>
<dbReference type="PANTHER" id="PTHR42877">
    <property type="entry name" value="L-ORNITHINE N(5)-MONOOXYGENASE-RELATED"/>
    <property type="match status" value="1"/>
</dbReference>
<keyword evidence="5" id="KW-0472">Membrane</keyword>
<evidence type="ECO:0000313" key="6">
    <source>
        <dbReference type="EMBL" id="KAB8075139.1"/>
    </source>
</evidence>
<dbReference type="PANTHER" id="PTHR42877:SF1">
    <property type="entry name" value="FAD-BINDING MONOOXYGENASE STCW"/>
    <property type="match status" value="1"/>
</dbReference>
<name>A0A5N5X3E4_9EURO</name>
<evidence type="ECO:0000256" key="1">
    <source>
        <dbReference type="ARBA" id="ARBA00001974"/>
    </source>
</evidence>
<accession>A0A5N5X3E4</accession>
<dbReference type="Gene3D" id="3.50.50.60">
    <property type="entry name" value="FAD/NAD(P)-binding domain"/>
    <property type="match status" value="1"/>
</dbReference>
<keyword evidence="4" id="KW-0274">FAD</keyword>
<organism evidence="6 7">
    <name type="scientific">Aspergillus leporis</name>
    <dbReference type="NCBI Taxonomy" id="41062"/>
    <lineage>
        <taxon>Eukaryota</taxon>
        <taxon>Fungi</taxon>
        <taxon>Dikarya</taxon>
        <taxon>Ascomycota</taxon>
        <taxon>Pezizomycotina</taxon>
        <taxon>Eurotiomycetes</taxon>
        <taxon>Eurotiomycetidae</taxon>
        <taxon>Eurotiales</taxon>
        <taxon>Aspergillaceae</taxon>
        <taxon>Aspergillus</taxon>
        <taxon>Aspergillus subgen. Circumdati</taxon>
    </lineage>
</organism>
<dbReference type="InterPro" id="IPR051209">
    <property type="entry name" value="FAD-bind_Monooxygenase_sf"/>
</dbReference>
<comment type="similarity">
    <text evidence="2">Belongs to the FAD-binding monooxygenase family.</text>
</comment>
<evidence type="ECO:0000256" key="3">
    <source>
        <dbReference type="ARBA" id="ARBA00022630"/>
    </source>
</evidence>
<keyword evidence="7" id="KW-1185">Reference proteome</keyword>
<gene>
    <name evidence="6" type="ORF">BDV29DRAFT_172523</name>
</gene>
<keyword evidence="5" id="KW-0812">Transmembrane</keyword>
<reference evidence="6 7" key="1">
    <citation type="submission" date="2019-04" db="EMBL/GenBank/DDBJ databases">
        <title>Friends and foes A comparative genomics study of 23 Aspergillus species from section Flavi.</title>
        <authorList>
            <consortium name="DOE Joint Genome Institute"/>
            <person name="Kjaerbolling I."/>
            <person name="Vesth T."/>
            <person name="Frisvad J.C."/>
            <person name="Nybo J.L."/>
            <person name="Theobald S."/>
            <person name="Kildgaard S."/>
            <person name="Isbrandt T."/>
            <person name="Kuo A."/>
            <person name="Sato A."/>
            <person name="Lyhne E.K."/>
            <person name="Kogle M.E."/>
            <person name="Wiebenga A."/>
            <person name="Kun R.S."/>
            <person name="Lubbers R.J."/>
            <person name="Makela M.R."/>
            <person name="Barry K."/>
            <person name="Chovatia M."/>
            <person name="Clum A."/>
            <person name="Daum C."/>
            <person name="Haridas S."/>
            <person name="He G."/>
            <person name="LaButti K."/>
            <person name="Lipzen A."/>
            <person name="Mondo S."/>
            <person name="Riley R."/>
            <person name="Salamov A."/>
            <person name="Simmons B.A."/>
            <person name="Magnuson J.K."/>
            <person name="Henrissat B."/>
            <person name="Mortensen U.H."/>
            <person name="Larsen T.O."/>
            <person name="Devries R.P."/>
            <person name="Grigoriev I.V."/>
            <person name="Machida M."/>
            <person name="Baker S.E."/>
            <person name="Andersen M.R."/>
        </authorList>
    </citation>
    <scope>NUCLEOTIDE SEQUENCE [LARGE SCALE GENOMIC DNA]</scope>
    <source>
        <strain evidence="6 7">CBS 151.66</strain>
    </source>
</reference>
<evidence type="ECO:0000256" key="2">
    <source>
        <dbReference type="ARBA" id="ARBA00010139"/>
    </source>
</evidence>